<evidence type="ECO:0000256" key="4">
    <source>
        <dbReference type="ARBA" id="ARBA00022722"/>
    </source>
</evidence>
<reference evidence="10" key="1">
    <citation type="submission" date="2022-02" db="EMBL/GenBank/DDBJ databases">
        <title>Atlantic sturgeon de novo genome assembly.</title>
        <authorList>
            <person name="Stock M."/>
            <person name="Klopp C."/>
            <person name="Guiguen Y."/>
            <person name="Cabau C."/>
            <person name="Parinello H."/>
            <person name="Santidrian Yebra-Pimentel E."/>
            <person name="Kuhl H."/>
            <person name="Dirks R.P."/>
            <person name="Guessner J."/>
            <person name="Wuertz S."/>
            <person name="Du K."/>
            <person name="Schartl M."/>
        </authorList>
    </citation>
    <scope>NUCLEOTIDE SEQUENCE</scope>
    <source>
        <strain evidence="10">STURGEONOMICS-FGT-2020</strain>
        <tissue evidence="10">Whole blood</tissue>
    </source>
</reference>
<sequence>MEDVAELLAVLFICIILHVMQYKSQSLDAAKQMRSKRSHRFFTELNARRRARRKMLLGILPKPRRSPVVWARERSTEWWQETVLGRFTEIDWLENFRMKKSTFFYIVSELQPLLEHQKTKFRDPVSVEKRVAIALWRFATNLEYRSIGQRFGVSRTTVYRCVRDVCLAITRVLKPKFLSHPTEADFKRASEGFREICGLPMCAGAVDCTHIPIIGPEENHADYYNAQGWHSVVLQGIVDHRGRFWDVSVGHPGNTHDSHALRMSSMWQKASSGTLFPRHSEELCGCTLSYMIAGDSGYPLKPWLMRPYSDREELTAPQRDFNARLGRAHAVAEGAFGRLKGRWRCLLKRNDCQLHILSSLLRACCILHNICEASEDCFFQDWLESDKAEDFPQPVCQAQDWGEEEESEPIRTALCQYISLGLGEGGGV</sequence>
<proteinExistence type="inferred from homology"/>
<feature type="domain" description="DDE Tnp4" evidence="8">
    <location>
        <begin position="206"/>
        <end position="369"/>
    </location>
</feature>
<comment type="similarity">
    <text evidence="3">Belongs to the HARBI1 family.</text>
</comment>
<dbReference type="AlphaFoldDB" id="A0AAD8CYD5"/>
<name>A0AAD8CYD5_ACIOX</name>
<evidence type="ECO:0000256" key="1">
    <source>
        <dbReference type="ARBA" id="ARBA00001968"/>
    </source>
</evidence>
<comment type="subcellular location">
    <subcellularLocation>
        <location evidence="2">Nucleus</location>
    </subcellularLocation>
</comment>
<feature type="domain" description="DUF8040" evidence="9">
    <location>
        <begin position="77"/>
        <end position="170"/>
    </location>
</feature>
<organism evidence="10 11">
    <name type="scientific">Acipenser oxyrinchus oxyrinchus</name>
    <dbReference type="NCBI Taxonomy" id="40147"/>
    <lineage>
        <taxon>Eukaryota</taxon>
        <taxon>Metazoa</taxon>
        <taxon>Chordata</taxon>
        <taxon>Craniata</taxon>
        <taxon>Vertebrata</taxon>
        <taxon>Euteleostomi</taxon>
        <taxon>Actinopterygii</taxon>
        <taxon>Chondrostei</taxon>
        <taxon>Acipenseriformes</taxon>
        <taxon>Acipenseridae</taxon>
        <taxon>Acipenser</taxon>
    </lineage>
</organism>
<comment type="caution">
    <text evidence="10">The sequence shown here is derived from an EMBL/GenBank/DDBJ whole genome shotgun (WGS) entry which is preliminary data.</text>
</comment>
<dbReference type="GO" id="GO:0005634">
    <property type="term" value="C:nucleus"/>
    <property type="evidence" value="ECO:0007669"/>
    <property type="project" value="UniProtKB-SubCell"/>
</dbReference>
<keyword evidence="5" id="KW-0479">Metal-binding</keyword>
<evidence type="ECO:0000256" key="5">
    <source>
        <dbReference type="ARBA" id="ARBA00022723"/>
    </source>
</evidence>
<evidence type="ECO:0000313" key="11">
    <source>
        <dbReference type="Proteomes" id="UP001230051"/>
    </source>
</evidence>
<keyword evidence="6" id="KW-0378">Hydrolase</keyword>
<dbReference type="InterPro" id="IPR058353">
    <property type="entry name" value="DUF8040"/>
</dbReference>
<dbReference type="InterPro" id="IPR045249">
    <property type="entry name" value="HARBI1-like"/>
</dbReference>
<dbReference type="Pfam" id="PF26138">
    <property type="entry name" value="DUF8040"/>
    <property type="match status" value="1"/>
</dbReference>
<evidence type="ECO:0000256" key="3">
    <source>
        <dbReference type="ARBA" id="ARBA00006958"/>
    </source>
</evidence>
<dbReference type="GO" id="GO:0004518">
    <property type="term" value="F:nuclease activity"/>
    <property type="evidence" value="ECO:0007669"/>
    <property type="project" value="UniProtKB-KW"/>
</dbReference>
<keyword evidence="11" id="KW-1185">Reference proteome</keyword>
<dbReference type="GO" id="GO:0016787">
    <property type="term" value="F:hydrolase activity"/>
    <property type="evidence" value="ECO:0007669"/>
    <property type="project" value="UniProtKB-KW"/>
</dbReference>
<evidence type="ECO:0000256" key="6">
    <source>
        <dbReference type="ARBA" id="ARBA00022801"/>
    </source>
</evidence>
<dbReference type="PANTHER" id="PTHR22930:SF236">
    <property type="entry name" value="PROTEIN ALP1-LIKE-RELATED"/>
    <property type="match status" value="1"/>
</dbReference>
<dbReference type="EMBL" id="JAGXEW010000023">
    <property type="protein sequence ID" value="KAK1158961.1"/>
    <property type="molecule type" value="Genomic_DNA"/>
</dbReference>
<accession>A0AAD8CYD5</accession>
<evidence type="ECO:0000259" key="9">
    <source>
        <dbReference type="Pfam" id="PF26138"/>
    </source>
</evidence>
<dbReference type="Pfam" id="PF13359">
    <property type="entry name" value="DDE_Tnp_4"/>
    <property type="match status" value="1"/>
</dbReference>
<comment type="cofactor">
    <cofactor evidence="1">
        <name>a divalent metal cation</name>
        <dbReference type="ChEBI" id="CHEBI:60240"/>
    </cofactor>
</comment>
<protein>
    <submittedName>
        <fullName evidence="10">Protein ALP1-like</fullName>
    </submittedName>
</protein>
<dbReference type="Proteomes" id="UP001230051">
    <property type="component" value="Unassembled WGS sequence"/>
</dbReference>
<dbReference type="PANTHER" id="PTHR22930">
    <property type="match status" value="1"/>
</dbReference>
<evidence type="ECO:0000256" key="7">
    <source>
        <dbReference type="ARBA" id="ARBA00023242"/>
    </source>
</evidence>
<keyword evidence="4" id="KW-0540">Nuclease</keyword>
<keyword evidence="7" id="KW-0539">Nucleus</keyword>
<evidence type="ECO:0000259" key="8">
    <source>
        <dbReference type="Pfam" id="PF13359"/>
    </source>
</evidence>
<evidence type="ECO:0000256" key="2">
    <source>
        <dbReference type="ARBA" id="ARBA00004123"/>
    </source>
</evidence>
<evidence type="ECO:0000313" key="10">
    <source>
        <dbReference type="EMBL" id="KAK1158961.1"/>
    </source>
</evidence>
<dbReference type="InterPro" id="IPR027806">
    <property type="entry name" value="HARBI1_dom"/>
</dbReference>
<gene>
    <name evidence="10" type="ORF">AOXY_G22791</name>
</gene>
<dbReference type="GO" id="GO:0046872">
    <property type="term" value="F:metal ion binding"/>
    <property type="evidence" value="ECO:0007669"/>
    <property type="project" value="UniProtKB-KW"/>
</dbReference>